<gene>
    <name evidence="2" type="ORF">DSM104635_00959</name>
</gene>
<feature type="region of interest" description="Disordered" evidence="1">
    <location>
        <begin position="92"/>
        <end position="124"/>
    </location>
</feature>
<evidence type="ECO:0000256" key="1">
    <source>
        <dbReference type="SAM" id="MobiDB-lite"/>
    </source>
</evidence>
<accession>A0A6I6MSL3</accession>
<dbReference type="AlphaFoldDB" id="A0A6I6MSL3"/>
<protein>
    <submittedName>
        <fullName evidence="2">Uncharacterized protein</fullName>
    </submittedName>
</protein>
<proteinExistence type="predicted"/>
<evidence type="ECO:0000313" key="3">
    <source>
        <dbReference type="Proteomes" id="UP000431269"/>
    </source>
</evidence>
<dbReference type="Proteomes" id="UP000431269">
    <property type="component" value="Chromosome"/>
</dbReference>
<organism evidence="2 3">
    <name type="scientific">Terricaulis silvestris</name>
    <dbReference type="NCBI Taxonomy" id="2686094"/>
    <lineage>
        <taxon>Bacteria</taxon>
        <taxon>Pseudomonadati</taxon>
        <taxon>Pseudomonadota</taxon>
        <taxon>Alphaproteobacteria</taxon>
        <taxon>Caulobacterales</taxon>
        <taxon>Caulobacteraceae</taxon>
        <taxon>Terricaulis</taxon>
    </lineage>
</organism>
<sequence length="124" mass="13954">MGRDVDPKQTRKALRIVRELAAKSAAPETIDPETGEVKPGEGVVDYSQWENEFLTEVDKRLEKYGSAFNDLGKGRKEDALSMLQTVKLKEIAAKARGKKRKGMTTKKPLGWKNRPPPSSRDRDE</sequence>
<name>A0A6I6MSL3_9CAUL</name>
<keyword evidence="3" id="KW-1185">Reference proteome</keyword>
<feature type="compositionally biased region" description="Basic residues" evidence="1">
    <location>
        <begin position="95"/>
        <end position="104"/>
    </location>
</feature>
<evidence type="ECO:0000313" key="2">
    <source>
        <dbReference type="EMBL" id="QGZ94143.1"/>
    </source>
</evidence>
<dbReference type="RefSeq" id="WP_158765103.1">
    <property type="nucleotide sequence ID" value="NZ_CP047045.1"/>
</dbReference>
<dbReference type="EMBL" id="CP047045">
    <property type="protein sequence ID" value="QGZ94143.1"/>
    <property type="molecule type" value="Genomic_DNA"/>
</dbReference>
<reference evidence="3" key="1">
    <citation type="submission" date="2019-12" db="EMBL/GenBank/DDBJ databases">
        <title>Complete genome of Terracaulis silvestris 0127_4.</title>
        <authorList>
            <person name="Vieira S."/>
            <person name="Riedel T."/>
            <person name="Sproer C."/>
            <person name="Pascual J."/>
            <person name="Boedeker C."/>
            <person name="Overmann J."/>
        </authorList>
    </citation>
    <scope>NUCLEOTIDE SEQUENCE [LARGE SCALE GENOMIC DNA]</scope>
    <source>
        <strain evidence="3">0127_4</strain>
    </source>
</reference>
<dbReference type="KEGG" id="tsv:DSM104635_00959"/>